<dbReference type="Proteomes" id="UP000193144">
    <property type="component" value="Unassembled WGS sequence"/>
</dbReference>
<dbReference type="InterPro" id="IPR056884">
    <property type="entry name" value="NPHP3-like_N"/>
</dbReference>
<keyword evidence="1" id="KW-0677">Repeat</keyword>
<comment type="caution">
    <text evidence="3">The sequence shown here is derived from an EMBL/GenBank/DDBJ whole genome shotgun (WGS) entry which is preliminary data.</text>
</comment>
<dbReference type="STRING" id="1231657.A0A1Y2A518"/>
<dbReference type="AlphaFoldDB" id="A0A1Y2A518"/>
<dbReference type="Pfam" id="PF24883">
    <property type="entry name" value="NPHP3_N"/>
    <property type="match status" value="1"/>
</dbReference>
<evidence type="ECO:0000256" key="1">
    <source>
        <dbReference type="ARBA" id="ARBA00022737"/>
    </source>
</evidence>
<accession>A0A1Y2A518</accession>
<dbReference type="PANTHER" id="PTHR10039">
    <property type="entry name" value="AMELOGENIN"/>
    <property type="match status" value="1"/>
</dbReference>
<proteinExistence type="predicted"/>
<organism evidence="3 4">
    <name type="scientific">Clohesyomyces aquaticus</name>
    <dbReference type="NCBI Taxonomy" id="1231657"/>
    <lineage>
        <taxon>Eukaryota</taxon>
        <taxon>Fungi</taxon>
        <taxon>Dikarya</taxon>
        <taxon>Ascomycota</taxon>
        <taxon>Pezizomycotina</taxon>
        <taxon>Dothideomycetes</taxon>
        <taxon>Pleosporomycetidae</taxon>
        <taxon>Pleosporales</taxon>
        <taxon>Lindgomycetaceae</taxon>
        <taxon>Clohesyomyces</taxon>
    </lineage>
</organism>
<evidence type="ECO:0000313" key="4">
    <source>
        <dbReference type="Proteomes" id="UP000193144"/>
    </source>
</evidence>
<dbReference type="OrthoDB" id="194358at2759"/>
<gene>
    <name evidence="3" type="ORF">BCR34DRAFT_631416</name>
</gene>
<feature type="domain" description="Nephrocystin 3-like N-terminal" evidence="2">
    <location>
        <begin position="26"/>
        <end position="137"/>
    </location>
</feature>
<protein>
    <recommendedName>
        <fullName evidence="2">Nephrocystin 3-like N-terminal domain-containing protein</fullName>
    </recommendedName>
</protein>
<name>A0A1Y2A518_9PLEO</name>
<dbReference type="EMBL" id="MCFA01000011">
    <property type="protein sequence ID" value="ORY17594.1"/>
    <property type="molecule type" value="Genomic_DNA"/>
</dbReference>
<dbReference type="PANTHER" id="PTHR10039:SF5">
    <property type="entry name" value="NACHT DOMAIN-CONTAINING PROTEIN"/>
    <property type="match status" value="1"/>
</dbReference>
<reference evidence="3 4" key="1">
    <citation type="submission" date="2016-07" db="EMBL/GenBank/DDBJ databases">
        <title>Pervasive Adenine N6-methylation of Active Genes in Fungi.</title>
        <authorList>
            <consortium name="DOE Joint Genome Institute"/>
            <person name="Mondo S.J."/>
            <person name="Dannebaum R.O."/>
            <person name="Kuo R.C."/>
            <person name="Labutti K."/>
            <person name="Haridas S."/>
            <person name="Kuo A."/>
            <person name="Salamov A."/>
            <person name="Ahrendt S.R."/>
            <person name="Lipzen A."/>
            <person name="Sullivan W."/>
            <person name="Andreopoulos W.B."/>
            <person name="Clum A."/>
            <person name="Lindquist E."/>
            <person name="Daum C."/>
            <person name="Ramamoorthy G.K."/>
            <person name="Gryganskyi A."/>
            <person name="Culley D."/>
            <person name="Magnuson J.K."/>
            <person name="James T.Y."/>
            <person name="O'Malley M.A."/>
            <person name="Stajich J.E."/>
            <person name="Spatafora J.W."/>
            <person name="Visel A."/>
            <person name="Grigoriev I.V."/>
        </authorList>
    </citation>
    <scope>NUCLEOTIDE SEQUENCE [LARGE SCALE GENOMIC DNA]</scope>
    <source>
        <strain evidence="3 4">CBS 115471</strain>
    </source>
</reference>
<sequence>MKYLAHHSSPEKHRATWACGKTLLVVRHYFWKSEKPLERSLEGLMRSLLYQILGRHPEFIDSAFPDREWVRAGKEDRFTKTALQRALRNVLRDGRAANLRFFFAIDELDEFDQPDELIHFLQIFYGSSSIKLCVSSRPLNAFREEFGQGGRPSLDLRGLTE</sequence>
<evidence type="ECO:0000259" key="2">
    <source>
        <dbReference type="Pfam" id="PF24883"/>
    </source>
</evidence>
<keyword evidence="4" id="KW-1185">Reference proteome</keyword>
<evidence type="ECO:0000313" key="3">
    <source>
        <dbReference type="EMBL" id="ORY17594.1"/>
    </source>
</evidence>